<feature type="compositionally biased region" description="Polar residues" evidence="1">
    <location>
        <begin position="187"/>
        <end position="198"/>
    </location>
</feature>
<evidence type="ECO:0000313" key="2">
    <source>
        <dbReference type="EMBL" id="CAK7209039.1"/>
    </source>
</evidence>
<dbReference type="PANTHER" id="PTHR13060:SF0">
    <property type="entry name" value="PROTEIN ECDYSONELESS HOMOLOG"/>
    <property type="match status" value="1"/>
</dbReference>
<protein>
    <submittedName>
        <fullName evidence="2">Uncharacterized protein</fullName>
    </submittedName>
</protein>
<feature type="region of interest" description="Disordered" evidence="1">
    <location>
        <begin position="249"/>
        <end position="287"/>
    </location>
</feature>
<comment type="caution">
    <text evidence="2">The sequence shown here is derived from an EMBL/GenBank/DDBJ whole genome shotgun (WGS) entry which is preliminary data.</text>
</comment>
<feature type="compositionally biased region" description="Polar residues" evidence="1">
    <location>
        <begin position="257"/>
        <end position="266"/>
    </location>
</feature>
<dbReference type="InterPro" id="IPR010770">
    <property type="entry name" value="Ecd"/>
</dbReference>
<proteinExistence type="predicted"/>
<sequence length="324" mass="35283">MVELSMKLTFGFELMSSSAETSNSRVVREVGLILEDLAEDGEDPAALPSNDEIRSWPDANRESDGSWLNINFEDFERELDGVHAQDMPALGNEPTSKSGFGDSNVQTDLRRIVSQFQAFLNDTDAGIEGASLDEMDKDNDDDNAEDHEDSENSSDDGEDGDERDGVSFDEEEFSCLLREAMGLPPSDTATAGPQTKSTSGREVDTSTVNHSPTEYDKDGMDEEEEGILKLAAQFEAELRAHGALRLNTPKSGKKVASSASETITADTETRDDTIDPDTESDDEEEVDVDFNLAKNLLESFKGQEGMSGPAGNILDDDEEEKLGT</sequence>
<feature type="region of interest" description="Disordered" evidence="1">
    <location>
        <begin position="125"/>
        <end position="220"/>
    </location>
</feature>
<organism evidence="2 3">
    <name type="scientific">Sporothrix curviconia</name>
    <dbReference type="NCBI Taxonomy" id="1260050"/>
    <lineage>
        <taxon>Eukaryota</taxon>
        <taxon>Fungi</taxon>
        <taxon>Dikarya</taxon>
        <taxon>Ascomycota</taxon>
        <taxon>Pezizomycotina</taxon>
        <taxon>Sordariomycetes</taxon>
        <taxon>Sordariomycetidae</taxon>
        <taxon>Ophiostomatales</taxon>
        <taxon>Ophiostomataceae</taxon>
        <taxon>Sporothrix</taxon>
    </lineage>
</organism>
<gene>
    <name evidence="2" type="ORF">SCUCBS95973_000316</name>
</gene>
<feature type="region of interest" description="Disordered" evidence="1">
    <location>
        <begin position="41"/>
        <end position="61"/>
    </location>
</feature>
<dbReference type="EMBL" id="CAWUHB010000001">
    <property type="protein sequence ID" value="CAK7209039.1"/>
    <property type="molecule type" value="Genomic_DNA"/>
</dbReference>
<keyword evidence="3" id="KW-1185">Reference proteome</keyword>
<evidence type="ECO:0000313" key="3">
    <source>
        <dbReference type="Proteomes" id="UP001642405"/>
    </source>
</evidence>
<feature type="compositionally biased region" description="Acidic residues" evidence="1">
    <location>
        <begin position="274"/>
        <end position="287"/>
    </location>
</feature>
<feature type="compositionally biased region" description="Acidic residues" evidence="1">
    <location>
        <begin position="314"/>
        <end position="324"/>
    </location>
</feature>
<name>A0ABP0AP69_9PEZI</name>
<accession>A0ABP0AP69</accession>
<dbReference type="PANTHER" id="PTHR13060">
    <property type="entry name" value="SGT1 PROTEIN HSGT1 SUPPRESSOR OF GCR2"/>
    <property type="match status" value="1"/>
</dbReference>
<reference evidence="2 3" key="1">
    <citation type="submission" date="2024-01" db="EMBL/GenBank/DDBJ databases">
        <authorList>
            <person name="Allen C."/>
            <person name="Tagirdzhanova G."/>
        </authorList>
    </citation>
    <scope>NUCLEOTIDE SEQUENCE [LARGE SCALE GENOMIC DNA]</scope>
</reference>
<feature type="compositionally biased region" description="Acidic residues" evidence="1">
    <location>
        <begin position="131"/>
        <end position="173"/>
    </location>
</feature>
<feature type="region of interest" description="Disordered" evidence="1">
    <location>
        <begin position="299"/>
        <end position="324"/>
    </location>
</feature>
<feature type="compositionally biased region" description="Basic and acidic residues" evidence="1">
    <location>
        <begin position="51"/>
        <end position="61"/>
    </location>
</feature>
<evidence type="ECO:0000256" key="1">
    <source>
        <dbReference type="SAM" id="MobiDB-lite"/>
    </source>
</evidence>
<dbReference type="Proteomes" id="UP001642405">
    <property type="component" value="Unassembled WGS sequence"/>
</dbReference>